<dbReference type="PROSITE" id="PS51546">
    <property type="entry name" value="PI3K_RBD"/>
    <property type="match status" value="1"/>
</dbReference>
<evidence type="ECO:0000256" key="4">
    <source>
        <dbReference type="ARBA" id="ARBA00022840"/>
    </source>
</evidence>
<dbReference type="InterPro" id="IPR002420">
    <property type="entry name" value="PI3K-type_C2_dom"/>
</dbReference>
<keyword evidence="4" id="KW-0067">ATP-binding</keyword>
<dbReference type="Proteomes" id="UP000823941">
    <property type="component" value="Chromosome 10"/>
</dbReference>
<sequence>MVPAPSCPYTWDYWSSSPTEGIELACLMPNSVYIPLRASWDSTLQDVKEELWDKAAKYPLFGMLHEMSGYVFQFINSLAAPEEVDDESKRLRDVKPVCGVLKIIERPNEKPGEHLLNTHISHLIGKGLNEFDSLRSSEVNDFRTRMRILAEESSLKRANSSRLEKLRHRYPPRLADLPVVPTMLHSRLNNHCFILVTKVENTEISFTFNVPVTRTPQQHIEYIINKKANSLNIRGDHPRHYVLKVCGQEEYLLGDHPLIQFLYIQEKLASNGVPEVVSVSIDKIPCFQERDLFYTAPERRRLTSDHSNTIRKKKAPHESSWNIDRDYSASIVSIGGLNVDTGRLVEVVVQAGIFHGGKALCEPQKTRVATVSSDGEARFDQELRFPIKVHNIPRMARLCFVIYEISKTAKGKSRRVKDSNKELYINKLAWANTMIFDYKEQLRTDGVTLYMWTYCAEDTQSDDLLNPLGTVVCNPSTDSCAALTFKFSNYDIEHPILFPTLDQVKEYADHIESTSPDVIERLSKDFEQLRLTAEKDPMYEMHEQDRKDIWASREYFRHGAPELLPKLLMCVEWGERGEAASVARMLDTWPTLQVESALELLDYAYADAGVRSFAVKCLANISDEDLLLYLLQLVQALKHEAYLMCSLCVFLLKRAFNNMNIGHFLFWHLRSEMHVASVSVRFGLVLEAYCRGCQEHLSGLMRQITCLDKLKWASQCVRKKKEISKARSALVEHLMEPHCGETLSNFASPLNPSFICKRVKPERCRVMDSKMRPLMLEFENMDPTGSEICIILKIGDDLRQDMFTLQMLRIMDRLWKSAGYDLKLNPYGCISMEYEVGLIEVVADSETIANIQKEKAFFNATSTFTKGSLFQWLREHNNTEASLNKAIEEFTMSCAGYCVATYVLGIADRHPDNIMLNKNGQLFHIDFGHILGHFKEKFGFKRERVPFVLTHDFIHVINKGQPGRGTKEPLDFKVFREHCETAFLILRKHGHLFLSLFSMMISTGLPELSSEKDLQYLRETLVLDLTEEKAVEHFRSKFYEAIKNAWTTSLNWALHNIDKNNRQ</sequence>
<feature type="domain" description="PI3K/PI4K catalytic" evidence="6">
    <location>
        <begin position="760"/>
        <end position="1046"/>
    </location>
</feature>
<dbReference type="SUPFAM" id="SSF54236">
    <property type="entry name" value="Ubiquitin-like"/>
    <property type="match status" value="1"/>
</dbReference>
<protein>
    <recommendedName>
        <fullName evidence="13">Phosphatidylinositol 3-kinase</fullName>
    </recommendedName>
</protein>
<evidence type="ECO:0000259" key="7">
    <source>
        <dbReference type="PROSITE" id="PS51544"/>
    </source>
</evidence>
<dbReference type="SMART" id="SM00142">
    <property type="entry name" value="PI3K_C2"/>
    <property type="match status" value="1"/>
</dbReference>
<feature type="domain" description="PIK helical" evidence="8">
    <location>
        <begin position="515"/>
        <end position="692"/>
    </location>
</feature>
<dbReference type="PROSITE" id="PS50290">
    <property type="entry name" value="PI3_4_KINASE_3"/>
    <property type="match status" value="1"/>
</dbReference>
<gene>
    <name evidence="11" type="ORF">JYU34_007008</name>
</gene>
<dbReference type="InterPro" id="IPR035892">
    <property type="entry name" value="C2_domain_sf"/>
</dbReference>
<dbReference type="InterPro" id="IPR003113">
    <property type="entry name" value="PI3K_ABD"/>
</dbReference>
<dbReference type="SMART" id="SM00144">
    <property type="entry name" value="PI3K_rbd"/>
    <property type="match status" value="1"/>
</dbReference>
<organism evidence="11 12">
    <name type="scientific">Plutella xylostella</name>
    <name type="common">Diamondback moth</name>
    <name type="synonym">Plutella maculipennis</name>
    <dbReference type="NCBI Taxonomy" id="51655"/>
    <lineage>
        <taxon>Eukaryota</taxon>
        <taxon>Metazoa</taxon>
        <taxon>Ecdysozoa</taxon>
        <taxon>Arthropoda</taxon>
        <taxon>Hexapoda</taxon>
        <taxon>Insecta</taxon>
        <taxon>Pterygota</taxon>
        <taxon>Neoptera</taxon>
        <taxon>Endopterygota</taxon>
        <taxon>Lepidoptera</taxon>
        <taxon>Glossata</taxon>
        <taxon>Ditrysia</taxon>
        <taxon>Yponomeutoidea</taxon>
        <taxon>Plutellidae</taxon>
        <taxon>Plutella</taxon>
    </lineage>
</organism>
<dbReference type="Pfam" id="PF00794">
    <property type="entry name" value="PI3K_rbd"/>
    <property type="match status" value="1"/>
</dbReference>
<feature type="domain" description="PI3K-ABD" evidence="7">
    <location>
        <begin position="18"/>
        <end position="107"/>
    </location>
</feature>
<evidence type="ECO:0000256" key="5">
    <source>
        <dbReference type="PROSITE-ProRule" id="PRU00880"/>
    </source>
</evidence>
<dbReference type="SUPFAM" id="SSF48371">
    <property type="entry name" value="ARM repeat"/>
    <property type="match status" value="1"/>
</dbReference>
<dbReference type="InterPro" id="IPR018936">
    <property type="entry name" value="PI3/4_kinase_CS"/>
</dbReference>
<dbReference type="PROSITE" id="PS00916">
    <property type="entry name" value="PI3_4_KINASE_2"/>
    <property type="match status" value="1"/>
</dbReference>
<keyword evidence="3" id="KW-0418">Kinase</keyword>
<dbReference type="SUPFAM" id="SSF49562">
    <property type="entry name" value="C2 domain (Calcium/lipid-binding domain, CaLB)"/>
    <property type="match status" value="1"/>
</dbReference>
<dbReference type="InterPro" id="IPR042236">
    <property type="entry name" value="PI3K_accessory_sf"/>
</dbReference>
<evidence type="ECO:0000313" key="11">
    <source>
        <dbReference type="EMBL" id="KAG7306900.1"/>
    </source>
</evidence>
<feature type="domain" description="PI3K-RBD" evidence="9">
    <location>
        <begin position="189"/>
        <end position="280"/>
    </location>
</feature>
<accession>A0ABQ7QPB9</accession>
<keyword evidence="1" id="KW-0808">Transferase</keyword>
<dbReference type="PANTHER" id="PTHR10048:SF118">
    <property type="entry name" value="PI-3 KINASE"/>
    <property type="match status" value="1"/>
</dbReference>
<dbReference type="PROSITE" id="PS00915">
    <property type="entry name" value="PI3_4_KINASE_1"/>
    <property type="match status" value="1"/>
</dbReference>
<dbReference type="Gene3D" id="3.10.20.770">
    <property type="match status" value="1"/>
</dbReference>
<dbReference type="Gene3D" id="3.30.1010.10">
    <property type="entry name" value="Phosphatidylinositol 3-kinase Catalytic Subunit, Chain A, domain 4"/>
    <property type="match status" value="1"/>
</dbReference>
<evidence type="ECO:0000256" key="3">
    <source>
        <dbReference type="ARBA" id="ARBA00022777"/>
    </source>
</evidence>
<dbReference type="InterPro" id="IPR015433">
    <property type="entry name" value="PI3/4_kinase"/>
</dbReference>
<dbReference type="InterPro" id="IPR036940">
    <property type="entry name" value="PI3/4_kinase_cat_sf"/>
</dbReference>
<dbReference type="Pfam" id="PF00613">
    <property type="entry name" value="PI3Ka"/>
    <property type="match status" value="1"/>
</dbReference>
<dbReference type="SMART" id="SM00143">
    <property type="entry name" value="PI3K_p85B"/>
    <property type="match status" value="1"/>
</dbReference>
<evidence type="ECO:0008006" key="13">
    <source>
        <dbReference type="Google" id="ProtNLM"/>
    </source>
</evidence>
<evidence type="ECO:0000259" key="9">
    <source>
        <dbReference type="PROSITE" id="PS51546"/>
    </source>
</evidence>
<dbReference type="Gene3D" id="1.10.1070.11">
    <property type="entry name" value="Phosphatidylinositol 3-/4-kinase, catalytic domain"/>
    <property type="match status" value="1"/>
</dbReference>
<dbReference type="Pfam" id="PF00792">
    <property type="entry name" value="PI3K_C2"/>
    <property type="match status" value="1"/>
</dbReference>
<dbReference type="SMART" id="SM00145">
    <property type="entry name" value="PI3Ka"/>
    <property type="match status" value="1"/>
</dbReference>
<dbReference type="PROSITE" id="PS51547">
    <property type="entry name" value="C2_PI3K"/>
    <property type="match status" value="1"/>
</dbReference>
<dbReference type="InterPro" id="IPR001263">
    <property type="entry name" value="PI3K_accessory_dom"/>
</dbReference>
<dbReference type="InterPro" id="IPR011009">
    <property type="entry name" value="Kinase-like_dom_sf"/>
</dbReference>
<proteinExistence type="inferred from homology"/>
<name>A0ABQ7QPB9_PLUXY</name>
<evidence type="ECO:0000256" key="2">
    <source>
        <dbReference type="ARBA" id="ARBA00022741"/>
    </source>
</evidence>
<evidence type="ECO:0000313" key="12">
    <source>
        <dbReference type="Proteomes" id="UP000823941"/>
    </source>
</evidence>
<dbReference type="CDD" id="cd05165">
    <property type="entry name" value="PI3Kc_I"/>
    <property type="match status" value="1"/>
</dbReference>
<keyword evidence="12" id="KW-1185">Reference proteome</keyword>
<dbReference type="Pfam" id="PF00454">
    <property type="entry name" value="PI3_PI4_kinase"/>
    <property type="match status" value="1"/>
</dbReference>
<dbReference type="InterPro" id="IPR016024">
    <property type="entry name" value="ARM-type_fold"/>
</dbReference>
<dbReference type="PANTHER" id="PTHR10048">
    <property type="entry name" value="PHOSPHATIDYLINOSITOL KINASE"/>
    <property type="match status" value="1"/>
</dbReference>
<evidence type="ECO:0000259" key="10">
    <source>
        <dbReference type="PROSITE" id="PS51547"/>
    </source>
</evidence>
<dbReference type="PROSITE" id="PS51545">
    <property type="entry name" value="PIK_HELICAL"/>
    <property type="match status" value="1"/>
</dbReference>
<evidence type="ECO:0000256" key="1">
    <source>
        <dbReference type="ARBA" id="ARBA00022679"/>
    </source>
</evidence>
<dbReference type="SMART" id="SM00146">
    <property type="entry name" value="PI3Kc"/>
    <property type="match status" value="1"/>
</dbReference>
<dbReference type="Gene3D" id="2.60.40.150">
    <property type="entry name" value="C2 domain"/>
    <property type="match status" value="1"/>
</dbReference>
<dbReference type="Gene3D" id="1.25.40.70">
    <property type="entry name" value="Phosphatidylinositol 3-kinase, accessory domain (PIK)"/>
    <property type="match status" value="1"/>
</dbReference>
<comment type="caution">
    <text evidence="11">The sequence shown here is derived from an EMBL/GenBank/DDBJ whole genome shotgun (WGS) entry which is preliminary data.</text>
</comment>
<dbReference type="Pfam" id="PF02192">
    <property type="entry name" value="PI3K_p85B"/>
    <property type="match status" value="1"/>
</dbReference>
<evidence type="ECO:0000259" key="6">
    <source>
        <dbReference type="PROSITE" id="PS50290"/>
    </source>
</evidence>
<dbReference type="SUPFAM" id="SSF56112">
    <property type="entry name" value="Protein kinase-like (PK-like)"/>
    <property type="match status" value="1"/>
</dbReference>
<keyword evidence="2" id="KW-0547">Nucleotide-binding</keyword>
<feature type="domain" description="C2 PI3K-type" evidence="10">
    <location>
        <begin position="323"/>
        <end position="499"/>
    </location>
</feature>
<evidence type="ECO:0000259" key="8">
    <source>
        <dbReference type="PROSITE" id="PS51545"/>
    </source>
</evidence>
<dbReference type="EMBL" id="JAHIBW010000010">
    <property type="protein sequence ID" value="KAG7306900.1"/>
    <property type="molecule type" value="Genomic_DNA"/>
</dbReference>
<comment type="similarity">
    <text evidence="5">Belongs to the PI3/PI4-kinase family.</text>
</comment>
<reference evidence="11 12" key="1">
    <citation type="submission" date="2021-06" db="EMBL/GenBank/DDBJ databases">
        <title>A haploid diamondback moth (Plutella xylostella L.) genome assembly resolves 31 chromosomes and identifies a diamide resistance mutation.</title>
        <authorList>
            <person name="Ward C.M."/>
            <person name="Perry K.D."/>
            <person name="Baker G."/>
            <person name="Powis K."/>
            <person name="Heckel D.G."/>
            <person name="Baxter S.W."/>
        </authorList>
    </citation>
    <scope>NUCLEOTIDE SEQUENCE [LARGE SCALE GENOMIC DNA]</scope>
    <source>
        <strain evidence="11 12">LV</strain>
        <tissue evidence="11">Single pupa</tissue>
    </source>
</reference>
<dbReference type="InterPro" id="IPR029071">
    <property type="entry name" value="Ubiquitin-like_domsf"/>
</dbReference>
<dbReference type="PROSITE" id="PS51544">
    <property type="entry name" value="PI3K_ABD"/>
    <property type="match status" value="1"/>
</dbReference>
<dbReference type="InterPro" id="IPR000341">
    <property type="entry name" value="PI3K_Ras-bd_dom"/>
</dbReference>
<dbReference type="InterPro" id="IPR000403">
    <property type="entry name" value="PI3/4_kinase_cat_dom"/>
</dbReference>